<evidence type="ECO:0000313" key="1">
    <source>
        <dbReference type="EMBL" id="AIF85511.1"/>
    </source>
</evidence>
<dbReference type="KEGG" id="nev:NTE_03483"/>
<dbReference type="Proteomes" id="UP000028194">
    <property type="component" value="Chromosome"/>
</dbReference>
<gene>
    <name evidence="1" type="ORF">NTE_03483</name>
</gene>
<evidence type="ECO:0000313" key="2">
    <source>
        <dbReference type="Proteomes" id="UP000028194"/>
    </source>
</evidence>
<protein>
    <submittedName>
        <fullName evidence="1">Uncharacterized protein</fullName>
    </submittedName>
</protein>
<reference evidence="1 2" key="1">
    <citation type="journal article" date="2014" name="PLoS ONE">
        <title>Genome Sequence of Candidatus Nitrososphaera evergladensis from Group I.1b Enriched from Everglades Soil Reveals Novel Genomic Features of the Ammonia-Oxidizing Archaea.</title>
        <authorList>
            <person name="Zhalnina K.V."/>
            <person name="Dias R."/>
            <person name="Leonard M.T."/>
            <person name="Dorr de Quadros P."/>
            <person name="Camargo F.A."/>
            <person name="Drew J.C."/>
            <person name="Farmerie W.G."/>
            <person name="Daroub S.H."/>
            <person name="Triplett E.W."/>
        </authorList>
    </citation>
    <scope>NUCLEOTIDE SEQUENCE [LARGE SCALE GENOMIC DNA]</scope>
    <source>
        <strain evidence="1 2">SR1</strain>
    </source>
</reference>
<dbReference type="HOGENOM" id="CLU_3322772_0_0_2"/>
<sequence length="38" mass="4355">MNANEEGADSIEEYLYDIFSTSLFLFPLNLNKPLNPHP</sequence>
<dbReference type="AlphaFoldDB" id="A0A075MV29"/>
<keyword evidence="2" id="KW-1185">Reference proteome</keyword>
<proteinExistence type="predicted"/>
<name>A0A075MV29_9ARCH</name>
<dbReference type="EMBL" id="CP007174">
    <property type="protein sequence ID" value="AIF85511.1"/>
    <property type="molecule type" value="Genomic_DNA"/>
</dbReference>
<organism evidence="1 2">
    <name type="scientific">Candidatus Nitrososphaera evergladensis SR1</name>
    <dbReference type="NCBI Taxonomy" id="1459636"/>
    <lineage>
        <taxon>Archaea</taxon>
        <taxon>Nitrososphaerota</taxon>
        <taxon>Nitrososphaeria</taxon>
        <taxon>Nitrososphaerales</taxon>
        <taxon>Nitrososphaeraceae</taxon>
        <taxon>Nitrososphaera</taxon>
    </lineage>
</organism>
<accession>A0A075MV29</accession>